<evidence type="ECO:0000256" key="4">
    <source>
        <dbReference type="ARBA" id="ARBA00022679"/>
    </source>
</evidence>
<comment type="pathway">
    <text evidence="12">Phospholipid metabolism.</text>
</comment>
<dbReference type="PANTHER" id="PTHR15362">
    <property type="entry name" value="PHOSPHATIDYLINOSITOL SYNTHASE"/>
    <property type="match status" value="1"/>
</dbReference>
<feature type="transmembrane region" description="Helical" evidence="14">
    <location>
        <begin position="260"/>
        <end position="279"/>
    </location>
</feature>
<dbReference type="PANTHER" id="PTHR15362:SF7">
    <property type="entry name" value="PHOSPHATIDYLSERINE SYNTHASE 2"/>
    <property type="match status" value="1"/>
</dbReference>
<proteinExistence type="predicted"/>
<keyword evidence="9 14" id="KW-0472">Membrane</keyword>
<evidence type="ECO:0000256" key="3">
    <source>
        <dbReference type="ARBA" id="ARBA00022516"/>
    </source>
</evidence>
<dbReference type="InterPro" id="IPR004277">
    <property type="entry name" value="PSS"/>
</dbReference>
<accession>A0A1X0NNG6</accession>
<dbReference type="GeneID" id="39988075"/>
<feature type="region of interest" description="Disordered" evidence="13">
    <location>
        <begin position="1"/>
        <end position="58"/>
    </location>
</feature>
<feature type="compositionally biased region" description="Basic and acidic residues" evidence="13">
    <location>
        <begin position="48"/>
        <end position="58"/>
    </location>
</feature>
<comment type="pathway">
    <text evidence="2">Lipid metabolism.</text>
</comment>
<dbReference type="GO" id="GO:0005789">
    <property type="term" value="C:endoplasmic reticulum membrane"/>
    <property type="evidence" value="ECO:0007669"/>
    <property type="project" value="UniProtKB-SubCell"/>
</dbReference>
<dbReference type="GO" id="GO:0106245">
    <property type="term" value="F:L-serine-phosphatidylethanolamine phosphatidyltransferase activity"/>
    <property type="evidence" value="ECO:0007669"/>
    <property type="project" value="InterPro"/>
</dbReference>
<keyword evidence="3" id="KW-0444">Lipid biosynthesis</keyword>
<dbReference type="STRING" id="67003.A0A1X0NNG6"/>
<evidence type="ECO:0000256" key="13">
    <source>
        <dbReference type="SAM" id="MobiDB-lite"/>
    </source>
</evidence>
<dbReference type="EMBL" id="NBCO01000029">
    <property type="protein sequence ID" value="ORC86256.1"/>
    <property type="molecule type" value="Genomic_DNA"/>
</dbReference>
<evidence type="ECO:0000256" key="9">
    <source>
        <dbReference type="ARBA" id="ARBA00023136"/>
    </source>
</evidence>
<dbReference type="OrthoDB" id="10265393at2759"/>
<evidence type="ECO:0000256" key="2">
    <source>
        <dbReference type="ARBA" id="ARBA00005189"/>
    </source>
</evidence>
<dbReference type="Pfam" id="PF03034">
    <property type="entry name" value="PSS"/>
    <property type="match status" value="1"/>
</dbReference>
<dbReference type="AlphaFoldDB" id="A0A1X0NNG6"/>
<dbReference type="Proteomes" id="UP000192257">
    <property type="component" value="Unassembled WGS sequence"/>
</dbReference>
<evidence type="ECO:0000256" key="8">
    <source>
        <dbReference type="ARBA" id="ARBA00023098"/>
    </source>
</evidence>
<evidence type="ECO:0000313" key="16">
    <source>
        <dbReference type="Proteomes" id="UP000192257"/>
    </source>
</evidence>
<keyword evidence="10" id="KW-0594">Phospholipid biosynthesis</keyword>
<evidence type="ECO:0000256" key="6">
    <source>
        <dbReference type="ARBA" id="ARBA00022824"/>
    </source>
</evidence>
<protein>
    <submittedName>
        <fullName evidence="15">Phosphatidylserine synthase</fullName>
    </submittedName>
</protein>
<dbReference type="RefSeq" id="XP_028880322.1">
    <property type="nucleotide sequence ID" value="XM_029028295.1"/>
</dbReference>
<dbReference type="VEuPathDB" id="TriTrypDB:TM35_000291380"/>
<evidence type="ECO:0000256" key="12">
    <source>
        <dbReference type="ARBA" id="ARBA00025707"/>
    </source>
</evidence>
<comment type="subcellular location">
    <subcellularLocation>
        <location evidence="1">Endoplasmic reticulum membrane</location>
        <topology evidence="1">Multi-pass membrane protein</topology>
    </subcellularLocation>
</comment>
<keyword evidence="7 14" id="KW-1133">Transmembrane helix</keyword>
<feature type="transmembrane region" description="Helical" evidence="14">
    <location>
        <begin position="112"/>
        <end position="129"/>
    </location>
</feature>
<keyword evidence="11" id="KW-1208">Phospholipid metabolism</keyword>
<feature type="transmembrane region" description="Helical" evidence="14">
    <location>
        <begin position="82"/>
        <end position="100"/>
    </location>
</feature>
<evidence type="ECO:0000256" key="1">
    <source>
        <dbReference type="ARBA" id="ARBA00004477"/>
    </source>
</evidence>
<gene>
    <name evidence="15" type="ORF">TM35_000291380</name>
</gene>
<evidence type="ECO:0000256" key="10">
    <source>
        <dbReference type="ARBA" id="ARBA00023209"/>
    </source>
</evidence>
<evidence type="ECO:0000313" key="15">
    <source>
        <dbReference type="EMBL" id="ORC86256.1"/>
    </source>
</evidence>
<feature type="transmembrane region" description="Helical" evidence="14">
    <location>
        <begin position="397"/>
        <end position="416"/>
    </location>
</feature>
<organism evidence="15 16">
    <name type="scientific">Trypanosoma theileri</name>
    <dbReference type="NCBI Taxonomy" id="67003"/>
    <lineage>
        <taxon>Eukaryota</taxon>
        <taxon>Discoba</taxon>
        <taxon>Euglenozoa</taxon>
        <taxon>Kinetoplastea</taxon>
        <taxon>Metakinetoplastina</taxon>
        <taxon>Trypanosomatida</taxon>
        <taxon>Trypanosomatidae</taxon>
        <taxon>Trypanosoma</taxon>
    </lineage>
</organism>
<reference evidence="15 16" key="1">
    <citation type="submission" date="2017-03" db="EMBL/GenBank/DDBJ databases">
        <title>An alternative strategy for trypanosome survival in the mammalian bloodstream revealed through genome and transcriptome analysis of the ubiquitous bovine parasite Trypanosoma (Megatrypanum) theileri.</title>
        <authorList>
            <person name="Kelly S."/>
            <person name="Ivens A."/>
            <person name="Mott A."/>
            <person name="O'Neill E."/>
            <person name="Emms D."/>
            <person name="Macleod O."/>
            <person name="Voorheis P."/>
            <person name="Matthews J."/>
            <person name="Matthews K."/>
            <person name="Carrington M."/>
        </authorList>
    </citation>
    <scope>NUCLEOTIDE SEQUENCE [LARGE SCALE GENOMIC DNA]</scope>
    <source>
        <strain evidence="15">Edinburgh</strain>
    </source>
</reference>
<evidence type="ECO:0000256" key="11">
    <source>
        <dbReference type="ARBA" id="ARBA00023264"/>
    </source>
</evidence>
<evidence type="ECO:0000256" key="14">
    <source>
        <dbReference type="SAM" id="Phobius"/>
    </source>
</evidence>
<evidence type="ECO:0000256" key="5">
    <source>
        <dbReference type="ARBA" id="ARBA00022692"/>
    </source>
</evidence>
<keyword evidence="6" id="KW-0256">Endoplasmic reticulum</keyword>
<name>A0A1X0NNG6_9TRYP</name>
<keyword evidence="8" id="KW-0443">Lipid metabolism</keyword>
<feature type="transmembrane region" description="Helical" evidence="14">
    <location>
        <begin position="462"/>
        <end position="484"/>
    </location>
</feature>
<feature type="compositionally biased region" description="Polar residues" evidence="13">
    <location>
        <begin position="36"/>
        <end position="47"/>
    </location>
</feature>
<evidence type="ECO:0000256" key="7">
    <source>
        <dbReference type="ARBA" id="ARBA00022989"/>
    </source>
</evidence>
<comment type="caution">
    <text evidence="15">The sequence shown here is derived from an EMBL/GenBank/DDBJ whole genome shotgun (WGS) entry which is preliminary data.</text>
</comment>
<feature type="transmembrane region" description="Helical" evidence="14">
    <location>
        <begin position="428"/>
        <end position="450"/>
    </location>
</feature>
<dbReference type="GO" id="GO:0006659">
    <property type="term" value="P:phosphatidylserine biosynthetic process"/>
    <property type="evidence" value="ECO:0007669"/>
    <property type="project" value="InterPro"/>
</dbReference>
<keyword evidence="16" id="KW-1185">Reference proteome</keyword>
<feature type="transmembrane region" description="Helical" evidence="14">
    <location>
        <begin position="141"/>
        <end position="161"/>
    </location>
</feature>
<keyword evidence="4" id="KW-0808">Transferase</keyword>
<keyword evidence="5 14" id="KW-0812">Transmembrane</keyword>
<feature type="compositionally biased region" description="Low complexity" evidence="13">
    <location>
        <begin position="13"/>
        <end position="29"/>
    </location>
</feature>
<sequence length="511" mass="58886">MSKKQLVNVVKRSNNNNNGKSSGSSNENSTGDRSPMANNNGSVGQTQRRNESDNKNKDMRLKSSPYIREFDFADFFYTPHTLSALTILLSVLLFMVRYYYYPDMSVVSSVKLGFLAAALSLIVFGAIHFPDSILIRPHPCVWRAVLVVAVLYIALLSFMMFQNLKTVRTIMGFYDPSLLIPQPEGQYAEDCRFYTSDNPFLFVQTAFDIFILAHSLGYFVKTIIVRDWRVATCISIGFEIIEITFQHVLPNFKECWWDHLLLDVLLCNAGGTLLGILALRRLRAKEFHWTALSSIKDYKGKAKRILGQFGPRSFVSYEWNVFLNPKRFLQFFALLALLFIQDINCFTMKHILHMPPKHHLVTARLLMWSLIGIPSVREYYEYISTKEYPGKRFGMTAWVGVLALLLETIFITKMAIEGGYFQEPMPSYIAVPWMIALCLFIVWFILFFGALSLQQRMERRGVVYIISNIFFYLGCGCIVALFLMGMPDLQIGRATFEGFIAPYEKYIFFWR</sequence>